<sequence length="86" mass="9464">MHVARHGGDIHLPQRLLFRFTKVDTDFLHAGGDHQNIGADLTREQRGGEIFIDHRIDAAIIPLFPSTTGIPPPPAPMTRKPFCASA</sequence>
<evidence type="ECO:0000313" key="2">
    <source>
        <dbReference type="EMBL" id="VFS56548.1"/>
    </source>
</evidence>
<name>A0A485AAA3_KLUCR</name>
<dbReference type="Proteomes" id="UP000401081">
    <property type="component" value="Unassembled WGS sequence"/>
</dbReference>
<feature type="region of interest" description="Disordered" evidence="1">
    <location>
        <begin position="67"/>
        <end position="86"/>
    </location>
</feature>
<protein>
    <submittedName>
        <fullName evidence="2">Uncharacterized protein</fullName>
    </submittedName>
</protein>
<organism evidence="2 3">
    <name type="scientific">Kluyvera cryocrescens</name>
    <name type="common">Kluyvera citrophila</name>
    <dbReference type="NCBI Taxonomy" id="580"/>
    <lineage>
        <taxon>Bacteria</taxon>
        <taxon>Pseudomonadati</taxon>
        <taxon>Pseudomonadota</taxon>
        <taxon>Gammaproteobacteria</taxon>
        <taxon>Enterobacterales</taxon>
        <taxon>Enterobacteriaceae</taxon>
        <taxon>Kluyvera</taxon>
    </lineage>
</organism>
<dbReference type="AlphaFoldDB" id="A0A485AAA3"/>
<gene>
    <name evidence="2" type="ORF">NCTC12993_00474</name>
</gene>
<evidence type="ECO:0000256" key="1">
    <source>
        <dbReference type="SAM" id="MobiDB-lite"/>
    </source>
</evidence>
<proteinExistence type="predicted"/>
<accession>A0A485AAA3</accession>
<reference evidence="2 3" key="1">
    <citation type="submission" date="2019-03" db="EMBL/GenBank/DDBJ databases">
        <authorList>
            <consortium name="Pathogen Informatics"/>
        </authorList>
    </citation>
    <scope>NUCLEOTIDE SEQUENCE [LARGE SCALE GENOMIC DNA]</scope>
    <source>
        <strain evidence="2 3">NCTC12993</strain>
    </source>
</reference>
<dbReference type="EMBL" id="CAADJD010000006">
    <property type="protein sequence ID" value="VFS56548.1"/>
    <property type="molecule type" value="Genomic_DNA"/>
</dbReference>
<keyword evidence="3" id="KW-1185">Reference proteome</keyword>
<evidence type="ECO:0000313" key="3">
    <source>
        <dbReference type="Proteomes" id="UP000401081"/>
    </source>
</evidence>